<accession>A0A1X7VS49</accession>
<keyword evidence="1" id="KW-0732">Signal</keyword>
<dbReference type="AlphaFoldDB" id="A0A1X7VS49"/>
<evidence type="ECO:0000256" key="1">
    <source>
        <dbReference type="SAM" id="SignalP"/>
    </source>
</evidence>
<feature type="signal peptide" evidence="1">
    <location>
        <begin position="1"/>
        <end position="26"/>
    </location>
</feature>
<feature type="chain" id="PRO_5013072892" evidence="1">
    <location>
        <begin position="27"/>
        <end position="49"/>
    </location>
</feature>
<dbReference type="EnsemblMetazoa" id="Aqu2.1.42238_001">
    <property type="protein sequence ID" value="Aqu2.1.42238_001"/>
    <property type="gene ID" value="Aqu2.1.42238"/>
</dbReference>
<proteinExistence type="predicted"/>
<dbReference type="InParanoid" id="A0A1X7VS49"/>
<name>A0A1X7VS49_AMPQE</name>
<reference evidence="2" key="1">
    <citation type="submission" date="2017-05" db="UniProtKB">
        <authorList>
            <consortium name="EnsemblMetazoa"/>
        </authorList>
    </citation>
    <scope>IDENTIFICATION</scope>
</reference>
<sequence>RCLHEDMDLKLLCLFLFFSSIETGLGEGPKLTHPAFTSAAEMTLKVIYW</sequence>
<evidence type="ECO:0000313" key="2">
    <source>
        <dbReference type="EnsemblMetazoa" id="Aqu2.1.42238_001"/>
    </source>
</evidence>
<protein>
    <submittedName>
        <fullName evidence="2">Uncharacterized protein</fullName>
    </submittedName>
</protein>
<organism evidence="2">
    <name type="scientific">Amphimedon queenslandica</name>
    <name type="common">Sponge</name>
    <dbReference type="NCBI Taxonomy" id="400682"/>
    <lineage>
        <taxon>Eukaryota</taxon>
        <taxon>Metazoa</taxon>
        <taxon>Porifera</taxon>
        <taxon>Demospongiae</taxon>
        <taxon>Heteroscleromorpha</taxon>
        <taxon>Haplosclerida</taxon>
        <taxon>Niphatidae</taxon>
        <taxon>Amphimedon</taxon>
    </lineage>
</organism>